<comment type="subcellular location">
    <subcellularLocation>
        <location evidence="2">Cytoplasm</location>
    </subcellularLocation>
    <subcellularLocation>
        <location evidence="1">Nucleus</location>
    </subcellularLocation>
</comment>
<dbReference type="GO" id="GO:0021785">
    <property type="term" value="P:branchiomotor neuron axon guidance"/>
    <property type="evidence" value="ECO:0007669"/>
    <property type="project" value="Ensembl"/>
</dbReference>
<feature type="region of interest" description="Disordered" evidence="13">
    <location>
        <begin position="461"/>
        <end position="582"/>
    </location>
</feature>
<feature type="region of interest" description="Disordered" evidence="13">
    <location>
        <begin position="204"/>
        <end position="238"/>
    </location>
</feature>
<feature type="region of interest" description="Disordered" evidence="13">
    <location>
        <begin position="129"/>
        <end position="159"/>
    </location>
</feature>
<evidence type="ECO:0000313" key="16">
    <source>
        <dbReference type="Proteomes" id="UP000265120"/>
    </source>
</evidence>
<dbReference type="InterPro" id="IPR050688">
    <property type="entry name" value="Zinc_finger/UBP_domain"/>
</dbReference>
<dbReference type="FunCoup" id="A0A3P8V895">
    <property type="interactions" value="1175"/>
</dbReference>
<dbReference type="Proteomes" id="UP000265120">
    <property type="component" value="Chromosome 15"/>
</dbReference>
<evidence type="ECO:0000256" key="4">
    <source>
        <dbReference type="ARBA" id="ARBA00022491"/>
    </source>
</evidence>
<feature type="compositionally biased region" description="Low complexity" evidence="13">
    <location>
        <begin position="224"/>
        <end position="238"/>
    </location>
</feature>
<dbReference type="GO" id="GO:0005634">
    <property type="term" value="C:nucleus"/>
    <property type="evidence" value="ECO:0007669"/>
    <property type="project" value="UniProtKB-SubCell"/>
</dbReference>
<dbReference type="SUPFAM" id="SSF57667">
    <property type="entry name" value="beta-beta-alpha zinc fingers"/>
    <property type="match status" value="3"/>
</dbReference>
<feature type="compositionally biased region" description="Low complexity" evidence="13">
    <location>
        <begin position="511"/>
        <end position="524"/>
    </location>
</feature>
<dbReference type="GO" id="GO:0045944">
    <property type="term" value="P:positive regulation of transcription by RNA polymerase II"/>
    <property type="evidence" value="ECO:0007669"/>
    <property type="project" value="TreeGrafter"/>
</dbReference>
<feature type="region of interest" description="Disordered" evidence="13">
    <location>
        <begin position="599"/>
        <end position="746"/>
    </location>
</feature>
<dbReference type="GeneTree" id="ENSGT00940000155341"/>
<evidence type="ECO:0000256" key="6">
    <source>
        <dbReference type="ARBA" id="ARBA00022737"/>
    </source>
</evidence>
<feature type="compositionally biased region" description="Basic and acidic residues" evidence="13">
    <location>
        <begin position="608"/>
        <end position="654"/>
    </location>
</feature>
<reference evidence="15" key="2">
    <citation type="submission" date="2025-08" db="UniProtKB">
        <authorList>
            <consortium name="Ensembl"/>
        </authorList>
    </citation>
    <scope>IDENTIFICATION</scope>
</reference>
<dbReference type="Pfam" id="PF24540">
    <property type="entry name" value="zf-C2H2_REST"/>
    <property type="match status" value="1"/>
</dbReference>
<dbReference type="OMA" id="HKSNGAI"/>
<feature type="compositionally biased region" description="Basic and acidic residues" evidence="13">
    <location>
        <begin position="676"/>
        <end position="703"/>
    </location>
</feature>
<dbReference type="GO" id="GO:0060831">
    <property type="term" value="P:smoothened signaling pathway involved in dorsal/ventral neural tube patterning"/>
    <property type="evidence" value="ECO:0007669"/>
    <property type="project" value="Ensembl"/>
</dbReference>
<feature type="region of interest" description="Disordered" evidence="13">
    <location>
        <begin position="763"/>
        <end position="919"/>
    </location>
</feature>
<dbReference type="PROSITE" id="PS50157">
    <property type="entry name" value="ZINC_FINGER_C2H2_2"/>
    <property type="match status" value="5"/>
</dbReference>
<dbReference type="GO" id="GO:0007626">
    <property type="term" value="P:locomotory behavior"/>
    <property type="evidence" value="ECO:0007669"/>
    <property type="project" value="Ensembl"/>
</dbReference>
<feature type="domain" description="C2H2-type" evidence="14">
    <location>
        <begin position="391"/>
        <end position="418"/>
    </location>
</feature>
<sequence>MAAQTAFSVEMFPVGVPLMEGSPNISDMPKDTLPAPQLVMLANVAAVTAVGETGGCDGSTADEKEMMELKTVSSSYSDSEDEGVIRYSYDNQNNVEVCIVEYPESPGPTNTVAGNGQNVANADDNNIDKAEDLSHRPQSNPSTKLPQHEDVQSKESAPVAVESIKKKKPFHCKPCHFQAQSEEEFVKHLGTHSASKLMVVNRVEGRSKTRSSGAQTPEDHPPSGEETGSGAESGSGTTAGDIKGLIRCERCGYNTNRYDHYIAHLKHHSKEGEDHRVFKCTLCPYTTVSQYHWRKHLRNHFPSKLHTCSQCSYFSDRKSNYIQHIRTHTGVRPFQCLYCDYSSAQKTHLTRHMRTHSGERPFKCESCNYLAANQHEVTRHARQVHNGPKPLSCPYCDYKTADRSNFKKHVELHLNPRQFLCPLCKYAASKKCNLKYHIKSRHAGCDVSVDVSNVKLRVKKTEPGGLEENANTKTNKHDSSSCVEEDFDDDDVEEEDEEEEMVSESIPINLSIRKSSRSSVSQPSEMPEKSSKKAKVCPEKDKAPKPKDKVEPEKKVSTRQKKTENRGECVAVATGTQAETATAIRRRFKKSLVVHEQEAVALDVQDQPETKTEKPDQARAKDERTSRQKKEEQKAKPQKDKEQKNDNSGKENKSVNKSRRSGSKKSETIPDTVEETQQKPEAQEKVQKEKTVKDRAGKRKISEVLDLSSKSSPEAVVKPKRLKTATTTKKVVPEPASGASTTVKTFNPMQKATETVVTCLEKKEKPDNKQTCLQHKDIVCSRTSQVPEASTHKDDQLDTEMCEHPPTPTQSPQVSENLSEKMETPPTCSSSGEDTPTPTKDCTAPTFLKPTSPPPLLIPSQRNKPADPEDDEGIHSSHEGGSDISDSASEGSDDSGLNGARSGKMANDPETPTEEIPTPTELKGHLCIFCDRTFPMEVAYRRHLNRHLVNVYYINNSANAQK</sequence>
<dbReference type="GO" id="GO:0008270">
    <property type="term" value="F:zinc ion binding"/>
    <property type="evidence" value="ECO:0007669"/>
    <property type="project" value="UniProtKB-KW"/>
</dbReference>
<organism evidence="15 16">
    <name type="scientific">Cynoglossus semilaevis</name>
    <name type="common">Tongue sole</name>
    <dbReference type="NCBI Taxonomy" id="244447"/>
    <lineage>
        <taxon>Eukaryota</taxon>
        <taxon>Metazoa</taxon>
        <taxon>Chordata</taxon>
        <taxon>Craniata</taxon>
        <taxon>Vertebrata</taxon>
        <taxon>Euteleostomi</taxon>
        <taxon>Actinopterygii</taxon>
        <taxon>Neopterygii</taxon>
        <taxon>Teleostei</taxon>
        <taxon>Neoteleostei</taxon>
        <taxon>Acanthomorphata</taxon>
        <taxon>Carangaria</taxon>
        <taxon>Pleuronectiformes</taxon>
        <taxon>Pleuronectoidei</taxon>
        <taxon>Cynoglossidae</taxon>
        <taxon>Cynoglossinae</taxon>
        <taxon>Cynoglossus</taxon>
    </lineage>
</organism>
<dbReference type="FunFam" id="3.30.160.60:FF:000395">
    <property type="entry name" value="zinc finger protein 513"/>
    <property type="match status" value="1"/>
</dbReference>
<evidence type="ECO:0000256" key="13">
    <source>
        <dbReference type="SAM" id="MobiDB-lite"/>
    </source>
</evidence>
<evidence type="ECO:0000256" key="2">
    <source>
        <dbReference type="ARBA" id="ARBA00004496"/>
    </source>
</evidence>
<evidence type="ECO:0000256" key="9">
    <source>
        <dbReference type="ARBA" id="ARBA00023015"/>
    </source>
</evidence>
<dbReference type="PANTHER" id="PTHR24403:SF102">
    <property type="entry name" value="RE1-SILENCING TRANSCRIPTION FACTOR"/>
    <property type="match status" value="1"/>
</dbReference>
<dbReference type="GeneID" id="103390793"/>
<dbReference type="Pfam" id="PF13909">
    <property type="entry name" value="zf-H2C2_5"/>
    <property type="match status" value="1"/>
</dbReference>
<evidence type="ECO:0000256" key="1">
    <source>
        <dbReference type="ARBA" id="ARBA00004123"/>
    </source>
</evidence>
<feature type="domain" description="C2H2-type" evidence="14">
    <location>
        <begin position="334"/>
        <end position="361"/>
    </location>
</feature>
<feature type="domain" description="C2H2-type" evidence="14">
    <location>
        <begin position="362"/>
        <end position="390"/>
    </location>
</feature>
<dbReference type="FunFam" id="3.30.160.60:FF:000662">
    <property type="entry name" value="RE1-silencing transcription factor A"/>
    <property type="match status" value="1"/>
</dbReference>
<keyword evidence="6" id="KW-0677">Repeat</keyword>
<dbReference type="SMART" id="SM00355">
    <property type="entry name" value="ZnF_C2H2"/>
    <property type="match status" value="9"/>
</dbReference>
<accession>A0A3P8V895</accession>
<keyword evidence="4" id="KW-0678">Repressor</keyword>
<evidence type="ECO:0000256" key="8">
    <source>
        <dbReference type="ARBA" id="ARBA00022833"/>
    </source>
</evidence>
<dbReference type="AlphaFoldDB" id="A0A3P8V895"/>
<dbReference type="InParanoid" id="A0A3P8V895"/>
<reference evidence="15 16" key="1">
    <citation type="journal article" date="2014" name="Nat. Genet.">
        <title>Whole-genome sequence of a flatfish provides insights into ZW sex chromosome evolution and adaptation to a benthic lifestyle.</title>
        <authorList>
            <person name="Chen S."/>
            <person name="Zhang G."/>
            <person name="Shao C."/>
            <person name="Huang Q."/>
            <person name="Liu G."/>
            <person name="Zhang P."/>
            <person name="Song W."/>
            <person name="An N."/>
            <person name="Chalopin D."/>
            <person name="Volff J.N."/>
            <person name="Hong Y."/>
            <person name="Li Q."/>
            <person name="Sha Z."/>
            <person name="Zhou H."/>
            <person name="Xie M."/>
            <person name="Yu Q."/>
            <person name="Liu Y."/>
            <person name="Xiang H."/>
            <person name="Wang N."/>
            <person name="Wu K."/>
            <person name="Yang C."/>
            <person name="Zhou Q."/>
            <person name="Liao X."/>
            <person name="Yang L."/>
            <person name="Hu Q."/>
            <person name="Zhang J."/>
            <person name="Meng L."/>
            <person name="Jin L."/>
            <person name="Tian Y."/>
            <person name="Lian J."/>
            <person name="Yang J."/>
            <person name="Miao G."/>
            <person name="Liu S."/>
            <person name="Liang Z."/>
            <person name="Yan F."/>
            <person name="Li Y."/>
            <person name="Sun B."/>
            <person name="Zhang H."/>
            <person name="Zhang J."/>
            <person name="Zhu Y."/>
            <person name="Du M."/>
            <person name="Zhao Y."/>
            <person name="Schartl M."/>
            <person name="Tang Q."/>
            <person name="Wang J."/>
        </authorList>
    </citation>
    <scope>NUCLEOTIDE SEQUENCE</scope>
</reference>
<dbReference type="Ensembl" id="ENSCSET00000008737.1">
    <property type="protein sequence ID" value="ENSCSEP00000008645.1"/>
    <property type="gene ID" value="ENSCSEG00000005522.1"/>
</dbReference>
<evidence type="ECO:0000256" key="11">
    <source>
        <dbReference type="ARBA" id="ARBA00023242"/>
    </source>
</evidence>
<dbReference type="FunFam" id="3.30.160.60:FF:000952">
    <property type="entry name" value="RE1-silencing transcription factor B"/>
    <property type="match status" value="1"/>
</dbReference>
<dbReference type="STRING" id="244447.ENSCSEP00000008645"/>
<feature type="compositionally biased region" description="Polar residues" evidence="13">
    <location>
        <begin position="826"/>
        <end position="840"/>
    </location>
</feature>
<dbReference type="InterPro" id="IPR057281">
    <property type="entry name" value="Zfn-C2H2_REST"/>
</dbReference>
<feature type="compositionally biased region" description="Basic and acidic residues" evidence="13">
    <location>
        <begin position="526"/>
        <end position="567"/>
    </location>
</feature>
<feature type="compositionally biased region" description="Low complexity" evidence="13">
    <location>
        <begin position="882"/>
        <end position="896"/>
    </location>
</feature>
<evidence type="ECO:0000256" key="3">
    <source>
        <dbReference type="ARBA" id="ARBA00022490"/>
    </source>
</evidence>
<keyword evidence="7 12" id="KW-0863">Zinc-finger</keyword>
<keyword evidence="11" id="KW-0539">Nucleus</keyword>
<protein>
    <submittedName>
        <fullName evidence="15">RE1-silencing transcription factor</fullName>
    </submittedName>
</protein>
<dbReference type="CTD" id="5978"/>
<evidence type="ECO:0000256" key="5">
    <source>
        <dbReference type="ARBA" id="ARBA00022723"/>
    </source>
</evidence>
<dbReference type="GO" id="GO:0014043">
    <property type="term" value="P:negative regulation of neuron maturation"/>
    <property type="evidence" value="ECO:0007669"/>
    <property type="project" value="Ensembl"/>
</dbReference>
<feature type="domain" description="C2H2-type" evidence="14">
    <location>
        <begin position="246"/>
        <end position="273"/>
    </location>
</feature>
<keyword evidence="5" id="KW-0479">Metal-binding</keyword>
<dbReference type="InterPro" id="IPR036236">
    <property type="entry name" value="Znf_C2H2_sf"/>
</dbReference>
<dbReference type="GO" id="GO:0021754">
    <property type="term" value="P:facial nucleus development"/>
    <property type="evidence" value="ECO:0007669"/>
    <property type="project" value="Ensembl"/>
</dbReference>
<reference evidence="15" key="3">
    <citation type="submission" date="2025-09" db="UniProtKB">
        <authorList>
            <consortium name="Ensembl"/>
        </authorList>
    </citation>
    <scope>IDENTIFICATION</scope>
</reference>
<keyword evidence="9" id="KW-0805">Transcription regulation</keyword>
<dbReference type="InterPro" id="IPR013087">
    <property type="entry name" value="Znf_C2H2_type"/>
</dbReference>
<name>A0A3P8V895_CYNSE</name>
<feature type="compositionally biased region" description="Basic and acidic residues" evidence="13">
    <location>
        <begin position="763"/>
        <end position="779"/>
    </location>
</feature>
<feature type="domain" description="C2H2-type" evidence="14">
    <location>
        <begin position="306"/>
        <end position="333"/>
    </location>
</feature>
<evidence type="ECO:0000256" key="7">
    <source>
        <dbReference type="ARBA" id="ARBA00022771"/>
    </source>
</evidence>
<dbReference type="PROSITE" id="PS00028">
    <property type="entry name" value="ZINC_FINGER_C2H2_1"/>
    <property type="match status" value="1"/>
</dbReference>
<evidence type="ECO:0000259" key="14">
    <source>
        <dbReference type="PROSITE" id="PS50157"/>
    </source>
</evidence>
<proteinExistence type="predicted"/>
<keyword evidence="16" id="KW-1185">Reference proteome</keyword>
<dbReference type="GO" id="GO:0005737">
    <property type="term" value="C:cytoplasm"/>
    <property type="evidence" value="ECO:0007669"/>
    <property type="project" value="UniProtKB-SubCell"/>
</dbReference>
<keyword evidence="3" id="KW-0963">Cytoplasm</keyword>
<dbReference type="GO" id="GO:0042551">
    <property type="term" value="P:neuron maturation"/>
    <property type="evidence" value="ECO:0007669"/>
    <property type="project" value="Ensembl"/>
</dbReference>
<dbReference type="GO" id="GO:0045879">
    <property type="term" value="P:negative regulation of smoothened signaling pathway"/>
    <property type="evidence" value="ECO:0007669"/>
    <property type="project" value="Ensembl"/>
</dbReference>
<dbReference type="GO" id="GO:0010629">
    <property type="term" value="P:negative regulation of gene expression"/>
    <property type="evidence" value="ECO:0007669"/>
    <property type="project" value="Ensembl"/>
</dbReference>
<dbReference type="FunFam" id="3.30.160.60:FF:000805">
    <property type="entry name" value="RE1-silencing transcription factor B"/>
    <property type="match status" value="1"/>
</dbReference>
<keyword evidence="10" id="KW-0804">Transcription</keyword>
<dbReference type="OrthoDB" id="427030at2759"/>
<feature type="compositionally biased region" description="Polar residues" evidence="13">
    <location>
        <begin position="136"/>
        <end position="145"/>
    </location>
</feature>
<dbReference type="Gene3D" id="3.30.160.60">
    <property type="entry name" value="Classic Zinc Finger"/>
    <property type="match status" value="5"/>
</dbReference>
<dbReference type="FunFam" id="3.30.160.60:FF:002804">
    <property type="entry name" value="RE1-silencing transcription factor"/>
    <property type="match status" value="1"/>
</dbReference>
<dbReference type="GO" id="GO:0021610">
    <property type="term" value="P:facial nerve morphogenesis"/>
    <property type="evidence" value="ECO:0007669"/>
    <property type="project" value="Ensembl"/>
</dbReference>
<dbReference type="PANTHER" id="PTHR24403">
    <property type="entry name" value="ZINC FINGER PROTEIN"/>
    <property type="match status" value="1"/>
</dbReference>
<evidence type="ECO:0000256" key="12">
    <source>
        <dbReference type="PROSITE-ProRule" id="PRU00042"/>
    </source>
</evidence>
<dbReference type="GO" id="GO:0097475">
    <property type="term" value="P:motor neuron migration"/>
    <property type="evidence" value="ECO:0007669"/>
    <property type="project" value="Ensembl"/>
</dbReference>
<feature type="compositionally biased region" description="Acidic residues" evidence="13">
    <location>
        <begin position="483"/>
        <end position="502"/>
    </location>
</feature>
<dbReference type="RefSeq" id="XP_008325041.1">
    <property type="nucleotide sequence ID" value="XM_008326819.3"/>
</dbReference>
<evidence type="ECO:0000313" key="15">
    <source>
        <dbReference type="Ensembl" id="ENSCSEP00000008645.1"/>
    </source>
</evidence>
<keyword evidence="8" id="KW-0862">Zinc</keyword>
<evidence type="ECO:0000256" key="10">
    <source>
        <dbReference type="ARBA" id="ARBA00023163"/>
    </source>
</evidence>